<evidence type="ECO:0000313" key="2">
    <source>
        <dbReference type="EMBL" id="TZF90018.1"/>
    </source>
</evidence>
<dbReference type="Proteomes" id="UP000323164">
    <property type="component" value="Unassembled WGS sequence"/>
</dbReference>
<accession>A0A5D8Z518</accession>
<dbReference type="GO" id="GO:0016747">
    <property type="term" value="F:acyltransferase activity, transferring groups other than amino-acyl groups"/>
    <property type="evidence" value="ECO:0007669"/>
    <property type="project" value="InterPro"/>
</dbReference>
<reference evidence="2 3" key="1">
    <citation type="submission" date="2019-08" db="EMBL/GenBank/DDBJ databases">
        <title>Draft genome sequence of Lysobacter sp. UKS-15.</title>
        <authorList>
            <person name="Im W.-T."/>
        </authorList>
    </citation>
    <scope>NUCLEOTIDE SEQUENCE [LARGE SCALE GENOMIC DNA]</scope>
    <source>
        <strain evidence="2 3">UKS-15</strain>
    </source>
</reference>
<gene>
    <name evidence="2" type="ORF">FW784_07055</name>
</gene>
<proteinExistence type="predicted"/>
<name>A0A5D8Z518_9GAMM</name>
<feature type="domain" description="N-acetyltransferase" evidence="1">
    <location>
        <begin position="19"/>
        <end position="175"/>
    </location>
</feature>
<protein>
    <submittedName>
        <fullName evidence="2">GNAT family N-acetyltransferase</fullName>
    </submittedName>
</protein>
<evidence type="ECO:0000313" key="3">
    <source>
        <dbReference type="Proteomes" id="UP000323164"/>
    </source>
</evidence>
<dbReference type="OrthoDB" id="9807426at2"/>
<dbReference type="CDD" id="cd04301">
    <property type="entry name" value="NAT_SF"/>
    <property type="match status" value="1"/>
</dbReference>
<comment type="caution">
    <text evidence="2">The sequence shown here is derived from an EMBL/GenBank/DDBJ whole genome shotgun (WGS) entry which is preliminary data.</text>
</comment>
<dbReference type="InterPro" id="IPR016181">
    <property type="entry name" value="Acyl_CoA_acyltransferase"/>
</dbReference>
<evidence type="ECO:0000259" key="1">
    <source>
        <dbReference type="PROSITE" id="PS51186"/>
    </source>
</evidence>
<dbReference type="InterPro" id="IPR000182">
    <property type="entry name" value="GNAT_dom"/>
</dbReference>
<dbReference type="RefSeq" id="WP_149352651.1">
    <property type="nucleotide sequence ID" value="NZ_VTRV01000057.1"/>
</dbReference>
<sequence length="175" mass="18557">MQIPALQAHGATLRDGHRVRVRALRATDAAAERRFIDGLSPATRRARFLGTVARVDDGLLSLLMSEDAKGPTAVVAVVPGSMGEDIVGVARLAAAPAADHAEIAVTVTDAWQHRGLGTVLIGALRELARARGIRRLWSMDSSGNASMRDFAHALGARAHVDPGDPTQVIYELDVN</sequence>
<dbReference type="AlphaFoldDB" id="A0A5D8Z518"/>
<keyword evidence="3" id="KW-1185">Reference proteome</keyword>
<dbReference type="SUPFAM" id="SSF55729">
    <property type="entry name" value="Acyl-CoA N-acyltransferases (Nat)"/>
    <property type="match status" value="1"/>
</dbReference>
<keyword evidence="2" id="KW-0808">Transferase</keyword>
<dbReference type="Gene3D" id="3.40.630.30">
    <property type="match status" value="1"/>
</dbReference>
<dbReference type="PROSITE" id="PS51186">
    <property type="entry name" value="GNAT"/>
    <property type="match status" value="1"/>
</dbReference>
<organism evidence="2 3">
    <name type="scientific">Cognatilysobacter lacus</name>
    <dbReference type="NCBI Taxonomy" id="1643323"/>
    <lineage>
        <taxon>Bacteria</taxon>
        <taxon>Pseudomonadati</taxon>
        <taxon>Pseudomonadota</taxon>
        <taxon>Gammaproteobacteria</taxon>
        <taxon>Lysobacterales</taxon>
        <taxon>Lysobacteraceae</taxon>
        <taxon>Cognatilysobacter</taxon>
    </lineage>
</organism>
<dbReference type="EMBL" id="VTRV01000057">
    <property type="protein sequence ID" value="TZF90018.1"/>
    <property type="molecule type" value="Genomic_DNA"/>
</dbReference>
<dbReference type="Pfam" id="PF00583">
    <property type="entry name" value="Acetyltransf_1"/>
    <property type="match status" value="1"/>
</dbReference>